<dbReference type="SUPFAM" id="SSF90123">
    <property type="entry name" value="ABC transporter transmembrane region"/>
    <property type="match status" value="1"/>
</dbReference>
<keyword evidence="4" id="KW-0067">ATP-binding</keyword>
<dbReference type="PANTHER" id="PTHR24221">
    <property type="entry name" value="ATP-BINDING CASSETTE SUB-FAMILY B"/>
    <property type="match status" value="1"/>
</dbReference>
<protein>
    <recommendedName>
        <fullName evidence="12">NHLP bacteriocin export ABC transporter permease/ATPase subunit</fullName>
    </recommendedName>
</protein>
<dbReference type="PROSITE" id="PS50929">
    <property type="entry name" value="ABC_TM1F"/>
    <property type="match status" value="1"/>
</dbReference>
<keyword evidence="5 7" id="KW-1133">Transmembrane helix</keyword>
<comment type="subcellular location">
    <subcellularLocation>
        <location evidence="1">Cell membrane</location>
        <topology evidence="1">Multi-pass membrane protein</topology>
    </subcellularLocation>
</comment>
<feature type="transmembrane region" description="Helical" evidence="7">
    <location>
        <begin position="531"/>
        <end position="555"/>
    </location>
</feature>
<evidence type="ECO:0000259" key="9">
    <source>
        <dbReference type="PROSITE" id="PS50929"/>
    </source>
</evidence>
<dbReference type="Gene3D" id="1.20.1560.10">
    <property type="entry name" value="ABC transporter type 1, transmembrane domain"/>
    <property type="match status" value="1"/>
</dbReference>
<evidence type="ECO:0000259" key="8">
    <source>
        <dbReference type="PROSITE" id="PS50893"/>
    </source>
</evidence>
<evidence type="ECO:0000313" key="10">
    <source>
        <dbReference type="EMBL" id="AWB07861.1"/>
    </source>
</evidence>
<feature type="transmembrane region" description="Helical" evidence="7">
    <location>
        <begin position="672"/>
        <end position="691"/>
    </location>
</feature>
<dbReference type="Pfam" id="PF00005">
    <property type="entry name" value="ABC_tran"/>
    <property type="match status" value="1"/>
</dbReference>
<sequence>MTTAADATATAAGATEALAAESSEAGRVPVIDFQQPPVALEPAGSVWFLEQGEADIFAVAAMGANAGSRLFLGRLPAGSLLVGIDAFMQGLIAVPAAGSRLETVADPLEEIEPDALLAGMESWSSTLISGIAAILWHPERIDRQARSGTAADLAESQLVMVQEAGLWCAVPAPGALLLEQEMVQGIMPLPPRAWLKAAGPMRIVFGRRPLHRDLPAALTGIHALTAACGEMLMGARGLAEADEAGRLSLRGAREAEEGERFVHLAGRLLDHARKVPARSDGGGHHDPLFAAMRAVAARTNPRLRLRRPTLLRERDLDVQPTMEEIARASGLHIRPVTLMEGWWRRPLGPLVGARLDGMPVALLPSRRGYELLAGEDTKPEAVTAQVAAGLSPSAWTMVEPLPDRPQTVGSLMRFVRTPPAFWLLTLAVAALGALLGLAMPFGMKFAFSSLVPARDHAGLFELGILLGAVAAVTLVIQLVGEVTRQSMQTMREAGLHAGLWDRVLRLPMPVLRQHSAGDMAARVGMAMALPLAAQGFMVAGIGTGAVLMASIFAMASFHGGGAVVALLALAVQLGLAALSAVLRARVYKLGEALNGQADSLAMQFLTGIAKLRLAAAEHWALAHWAERFIGMREKRMEVQEIEGRMAAVNSALPVLAMAALFLVFHAAGTDSASIVAMMTAYMIANGAAAALGDSFGAFYQVYAARGFADPVLQCAPEPALGRIDPGRLSGRIAVSGLYFNYAQAETPVFANLNLTIAAGEYVAILGRSGCGKSTLVRLLLGLERPRVGSITYDGNDLSSLDLGLLRRRVGTVLQGAQLPPGALIDVVRGLSDATEAEIWDALAASAIADEIRAMPLGVRTPIADASRTLSGGQVQRLLLARALVTKPDVLILDEATSALDNATQAATIRTLTSLDCTRIVIAHRLETIRGADRILILDGGRVAHAGRFADLQARGLLGA</sequence>
<feature type="domain" description="ABC transporter" evidence="8">
    <location>
        <begin position="732"/>
        <end position="957"/>
    </location>
</feature>
<feature type="transmembrane region" description="Helical" evidence="7">
    <location>
        <begin position="459"/>
        <end position="480"/>
    </location>
</feature>
<dbReference type="SUPFAM" id="SSF52540">
    <property type="entry name" value="P-loop containing nucleoside triphosphate hydrolases"/>
    <property type="match status" value="1"/>
</dbReference>
<dbReference type="InterPro" id="IPR027417">
    <property type="entry name" value="P-loop_NTPase"/>
</dbReference>
<feature type="transmembrane region" description="Helical" evidence="7">
    <location>
        <begin position="420"/>
        <end position="439"/>
    </location>
</feature>
<dbReference type="KEGG" id="ahu:A6A40_22675"/>
<dbReference type="GO" id="GO:0005886">
    <property type="term" value="C:plasma membrane"/>
    <property type="evidence" value="ECO:0007669"/>
    <property type="project" value="UniProtKB-SubCell"/>
</dbReference>
<dbReference type="PANTHER" id="PTHR24221:SF654">
    <property type="entry name" value="ATP-BINDING CASSETTE SUB-FAMILY B MEMBER 6"/>
    <property type="match status" value="1"/>
</dbReference>
<dbReference type="InterPro" id="IPR036640">
    <property type="entry name" value="ABC1_TM_sf"/>
</dbReference>
<evidence type="ECO:0000256" key="7">
    <source>
        <dbReference type="SAM" id="Phobius"/>
    </source>
</evidence>
<dbReference type="Pfam" id="PF00664">
    <property type="entry name" value="ABC_membrane"/>
    <property type="match status" value="1"/>
</dbReference>
<evidence type="ECO:0000256" key="5">
    <source>
        <dbReference type="ARBA" id="ARBA00022989"/>
    </source>
</evidence>
<reference evidence="10 11" key="1">
    <citation type="submission" date="2018-04" db="EMBL/GenBank/DDBJ databases">
        <title>Complete genome sequence of the nitrogen-fixing bacterium Azospirillum humicireducens type strain SgZ-5.</title>
        <authorList>
            <person name="Yu Z."/>
        </authorList>
    </citation>
    <scope>NUCLEOTIDE SEQUENCE [LARGE SCALE GENOMIC DNA]</scope>
    <source>
        <strain evidence="10 11">SgZ-5</strain>
        <plasmid evidence="10 11">pYZ3</plasmid>
    </source>
</reference>
<dbReference type="InterPro" id="IPR039421">
    <property type="entry name" value="Type_1_exporter"/>
</dbReference>
<dbReference type="OrthoDB" id="9787557at2"/>
<dbReference type="CDD" id="cd03228">
    <property type="entry name" value="ABCC_MRP_Like"/>
    <property type="match status" value="1"/>
</dbReference>
<proteinExistence type="predicted"/>
<evidence type="ECO:0000256" key="6">
    <source>
        <dbReference type="ARBA" id="ARBA00023136"/>
    </source>
</evidence>
<feature type="transmembrane region" description="Helical" evidence="7">
    <location>
        <begin position="645"/>
        <end position="666"/>
    </location>
</feature>
<keyword evidence="2 7" id="KW-0812">Transmembrane</keyword>
<dbReference type="InterPro" id="IPR011527">
    <property type="entry name" value="ABC1_TM_dom"/>
</dbReference>
<evidence type="ECO:0000256" key="4">
    <source>
        <dbReference type="ARBA" id="ARBA00022840"/>
    </source>
</evidence>
<name>A0A2R4VU04_9PROT</name>
<dbReference type="GO" id="GO:0140359">
    <property type="term" value="F:ABC-type transporter activity"/>
    <property type="evidence" value="ECO:0007669"/>
    <property type="project" value="InterPro"/>
</dbReference>
<accession>A0A2R4VU04</accession>
<dbReference type="GO" id="GO:0016887">
    <property type="term" value="F:ATP hydrolysis activity"/>
    <property type="evidence" value="ECO:0007669"/>
    <property type="project" value="InterPro"/>
</dbReference>
<feature type="transmembrane region" description="Helical" evidence="7">
    <location>
        <begin position="561"/>
        <end position="582"/>
    </location>
</feature>
<dbReference type="GO" id="GO:0034040">
    <property type="term" value="F:ATPase-coupled lipid transmembrane transporter activity"/>
    <property type="evidence" value="ECO:0007669"/>
    <property type="project" value="TreeGrafter"/>
</dbReference>
<evidence type="ECO:0000256" key="2">
    <source>
        <dbReference type="ARBA" id="ARBA00022692"/>
    </source>
</evidence>
<evidence type="ECO:0008006" key="12">
    <source>
        <dbReference type="Google" id="ProtNLM"/>
    </source>
</evidence>
<dbReference type="PROSITE" id="PS50893">
    <property type="entry name" value="ABC_TRANSPORTER_2"/>
    <property type="match status" value="1"/>
</dbReference>
<feature type="domain" description="ABC transmembrane type-1" evidence="9">
    <location>
        <begin position="423"/>
        <end position="700"/>
    </location>
</feature>
<evidence type="ECO:0000256" key="3">
    <source>
        <dbReference type="ARBA" id="ARBA00022741"/>
    </source>
</evidence>
<keyword evidence="11" id="KW-1185">Reference proteome</keyword>
<keyword evidence="6 7" id="KW-0472">Membrane</keyword>
<organism evidence="10 11">
    <name type="scientific">Azospirillum humicireducens</name>
    <dbReference type="NCBI Taxonomy" id="1226968"/>
    <lineage>
        <taxon>Bacteria</taxon>
        <taxon>Pseudomonadati</taxon>
        <taxon>Pseudomonadota</taxon>
        <taxon>Alphaproteobacteria</taxon>
        <taxon>Rhodospirillales</taxon>
        <taxon>Azospirillaceae</taxon>
        <taxon>Azospirillum</taxon>
    </lineage>
</organism>
<dbReference type="InterPro" id="IPR003439">
    <property type="entry name" value="ABC_transporter-like_ATP-bd"/>
</dbReference>
<dbReference type="InterPro" id="IPR003593">
    <property type="entry name" value="AAA+_ATPase"/>
</dbReference>
<keyword evidence="3" id="KW-0547">Nucleotide-binding</keyword>
<gene>
    <name evidence="10" type="ORF">A6A40_22675</name>
</gene>
<dbReference type="Gene3D" id="3.40.50.300">
    <property type="entry name" value="P-loop containing nucleotide triphosphate hydrolases"/>
    <property type="match status" value="1"/>
</dbReference>
<evidence type="ECO:0000313" key="11">
    <source>
        <dbReference type="Proteomes" id="UP000077405"/>
    </source>
</evidence>
<evidence type="ECO:0000256" key="1">
    <source>
        <dbReference type="ARBA" id="ARBA00004651"/>
    </source>
</evidence>
<dbReference type="RefSeq" id="WP_108548138.1">
    <property type="nucleotide sequence ID" value="NZ_CP028904.1"/>
</dbReference>
<dbReference type="GO" id="GO:0005524">
    <property type="term" value="F:ATP binding"/>
    <property type="evidence" value="ECO:0007669"/>
    <property type="project" value="UniProtKB-KW"/>
</dbReference>
<keyword evidence="10" id="KW-0614">Plasmid</keyword>
<dbReference type="SMART" id="SM00382">
    <property type="entry name" value="AAA"/>
    <property type="match status" value="1"/>
</dbReference>
<geneLocation type="plasmid" evidence="10 11">
    <name>pYZ3</name>
</geneLocation>
<dbReference type="Proteomes" id="UP000077405">
    <property type="component" value="Plasmid pYZ3"/>
</dbReference>
<dbReference type="AlphaFoldDB" id="A0A2R4VU04"/>
<dbReference type="EMBL" id="CP028904">
    <property type="protein sequence ID" value="AWB07861.1"/>
    <property type="molecule type" value="Genomic_DNA"/>
</dbReference>